<dbReference type="Gene3D" id="3.90.180.10">
    <property type="entry name" value="Medium-chain alcohol dehydrogenases, catalytic domain"/>
    <property type="match status" value="1"/>
</dbReference>
<evidence type="ECO:0000259" key="8">
    <source>
        <dbReference type="SMART" id="SM00829"/>
    </source>
</evidence>
<dbReference type="Pfam" id="PF00107">
    <property type="entry name" value="ADH_zinc_N"/>
    <property type="match status" value="1"/>
</dbReference>
<evidence type="ECO:0000313" key="10">
    <source>
        <dbReference type="Proteomes" id="UP000038040"/>
    </source>
</evidence>
<sequence>MDDSRSLQSCSSCDCDCDINGIEQSSVQNRRVVFIKRPGENNPPTVDCFQCEDCEGPTLADVKNGHCIVRTLYLSIDPALRCRMNSRTKVDYLAAFEVGQLIDGMEGVGVIEVPTESCHFKKGDLVTSVGRLWPWSKLFVADQQDLAKVNLPPAYSPSTVLSCVGISGMAALLAIRKKGEIDRNRPQTFIVSAAAGSVGCLAGQIARIEGCTKIIGICGSEEKCEILINELGFDGAINYKMESVPDRLNVLAPEGIDIYLDNVGGFISDAVIAHMNRGGRVIICGQISVYNTDLPYPPPLPEKTAEIIAEKGIKRDRFIALSYKDDIDATVAQLSRWLQENRLRSKETIYHGLDKAPKAFVDMMSGKNIGKMMVRVD</sequence>
<dbReference type="SMART" id="SM00829">
    <property type="entry name" value="PKS_ER"/>
    <property type="match status" value="1"/>
</dbReference>
<dbReference type="InterPro" id="IPR036291">
    <property type="entry name" value="NAD(P)-bd_dom_sf"/>
</dbReference>
<evidence type="ECO:0000256" key="6">
    <source>
        <dbReference type="ARBA" id="ARBA00048290"/>
    </source>
</evidence>
<dbReference type="GO" id="GO:0047522">
    <property type="term" value="F:15-oxoprostaglandin 13-reductase [NAD(P)+] activity"/>
    <property type="evidence" value="ECO:0007669"/>
    <property type="project" value="UniProtKB-EC"/>
</dbReference>
<gene>
    <name evidence="9" type="ORF">DME_LOCUS5257</name>
</gene>
<dbReference type="OrthoDB" id="809632at2759"/>
<dbReference type="GO" id="GO:0006693">
    <property type="term" value="P:prostaglandin metabolic process"/>
    <property type="evidence" value="ECO:0007669"/>
    <property type="project" value="TreeGrafter"/>
</dbReference>
<dbReference type="InterPro" id="IPR013149">
    <property type="entry name" value="ADH-like_C"/>
</dbReference>
<evidence type="ECO:0000313" key="11">
    <source>
        <dbReference type="Proteomes" id="UP000274756"/>
    </source>
</evidence>
<feature type="domain" description="Enoyl reductase (ER)" evidence="8">
    <location>
        <begin position="60"/>
        <end position="374"/>
    </location>
</feature>
<dbReference type="Proteomes" id="UP000274756">
    <property type="component" value="Unassembled WGS sequence"/>
</dbReference>
<dbReference type="InterPro" id="IPR041694">
    <property type="entry name" value="ADH_N_2"/>
</dbReference>
<dbReference type="Gene3D" id="3.40.50.720">
    <property type="entry name" value="NAD(P)-binding Rossmann-like Domain"/>
    <property type="match status" value="1"/>
</dbReference>
<evidence type="ECO:0000313" key="12">
    <source>
        <dbReference type="WBParaSite" id="DME_0000089701-mRNA-1"/>
    </source>
</evidence>
<comment type="catalytic activity">
    <reaction evidence="5">
        <text>13,14-dihydro-15-oxo-prostaglandin F1alpha + NADP(+) = 15-oxoprostaglandin F1alpha + NADPH + H(+)</text>
        <dbReference type="Rhea" id="RHEA:50592"/>
        <dbReference type="ChEBI" id="CHEBI:15378"/>
        <dbReference type="ChEBI" id="CHEBI:57783"/>
        <dbReference type="ChEBI" id="CHEBI:58349"/>
        <dbReference type="ChEBI" id="CHEBI:79072"/>
        <dbReference type="ChEBI" id="CHEBI:133411"/>
    </reaction>
    <physiologicalReaction direction="right-to-left" evidence="5">
        <dbReference type="Rhea" id="RHEA:50594"/>
    </physiologicalReaction>
</comment>
<comment type="catalytic activity">
    <reaction evidence="7">
        <text>13,14-dihydro-15-oxo-prostaglandin E1 + NADP(+) = 15-oxoprostaglandin E1 + NADPH + H(+)</text>
        <dbReference type="Rhea" id="RHEA:50584"/>
        <dbReference type="ChEBI" id="CHEBI:15378"/>
        <dbReference type="ChEBI" id="CHEBI:57401"/>
        <dbReference type="ChEBI" id="CHEBI:57783"/>
        <dbReference type="ChEBI" id="CHEBI:58349"/>
        <dbReference type="ChEBI" id="CHEBI:133408"/>
    </reaction>
    <physiologicalReaction direction="right-to-left" evidence="7">
        <dbReference type="Rhea" id="RHEA:50586"/>
    </physiologicalReaction>
</comment>
<evidence type="ECO:0000256" key="5">
    <source>
        <dbReference type="ARBA" id="ARBA00047878"/>
    </source>
</evidence>
<evidence type="ECO:0000256" key="4">
    <source>
        <dbReference type="ARBA" id="ARBA00033119"/>
    </source>
</evidence>
<name>A0A0N4U2J0_DRAME</name>
<dbReference type="InterPro" id="IPR045010">
    <property type="entry name" value="MDR_fam"/>
</dbReference>
<evidence type="ECO:0000256" key="3">
    <source>
        <dbReference type="ARBA" id="ARBA00023002"/>
    </source>
</evidence>
<evidence type="ECO:0000256" key="1">
    <source>
        <dbReference type="ARBA" id="ARBA00010460"/>
    </source>
</evidence>
<evidence type="ECO:0000256" key="7">
    <source>
        <dbReference type="ARBA" id="ARBA00049070"/>
    </source>
</evidence>
<dbReference type="Proteomes" id="UP000038040">
    <property type="component" value="Unplaced"/>
</dbReference>
<dbReference type="SUPFAM" id="SSF50129">
    <property type="entry name" value="GroES-like"/>
    <property type="match status" value="2"/>
</dbReference>
<dbReference type="PANTHER" id="PTHR43205:SF5">
    <property type="entry name" value="PROSTAGLANDIN REDUCTASE 2"/>
    <property type="match status" value="1"/>
</dbReference>
<dbReference type="EC" id="1.3.1.48" evidence="2"/>
<keyword evidence="11" id="KW-1185">Reference proteome</keyword>
<dbReference type="InterPro" id="IPR011032">
    <property type="entry name" value="GroES-like_sf"/>
</dbReference>
<dbReference type="FunFam" id="3.40.50.720:FF:000121">
    <property type="entry name" value="Prostaglandin reductase 2"/>
    <property type="match status" value="1"/>
</dbReference>
<organism evidence="10 12">
    <name type="scientific">Dracunculus medinensis</name>
    <name type="common">Guinea worm</name>
    <dbReference type="NCBI Taxonomy" id="318479"/>
    <lineage>
        <taxon>Eukaryota</taxon>
        <taxon>Metazoa</taxon>
        <taxon>Ecdysozoa</taxon>
        <taxon>Nematoda</taxon>
        <taxon>Chromadorea</taxon>
        <taxon>Rhabditida</taxon>
        <taxon>Spirurina</taxon>
        <taxon>Dracunculoidea</taxon>
        <taxon>Dracunculidae</taxon>
        <taxon>Dracunculus</taxon>
    </lineage>
</organism>
<dbReference type="SUPFAM" id="SSF51735">
    <property type="entry name" value="NAD(P)-binding Rossmann-fold domains"/>
    <property type="match status" value="1"/>
</dbReference>
<accession>A0A0N4U2J0</accession>
<dbReference type="AlphaFoldDB" id="A0A0N4U2J0"/>
<dbReference type="EMBL" id="UYYG01001152">
    <property type="protein sequence ID" value="VDN55284.1"/>
    <property type="molecule type" value="Genomic_DNA"/>
</dbReference>
<dbReference type="Pfam" id="PF16884">
    <property type="entry name" value="ADH_N_2"/>
    <property type="match status" value="1"/>
</dbReference>
<protein>
    <recommendedName>
        <fullName evidence="4">15-oxoprostaglandin 13-reductase</fullName>
        <ecNumber evidence="2">1.3.1.48</ecNumber>
    </recommendedName>
    <alternativeName>
        <fullName evidence="4">15-oxoprostaglandin 13-reductase</fullName>
    </alternativeName>
</protein>
<dbReference type="InterPro" id="IPR020843">
    <property type="entry name" value="ER"/>
</dbReference>
<comment type="catalytic activity">
    <reaction evidence="6">
        <text>13,14-dihydro-15-oxo-PGF2alpha + NADP(+) = 15-oxoprostaglandin F2alpha + NADPH + H(+)</text>
        <dbReference type="Rhea" id="RHEA:50588"/>
        <dbReference type="ChEBI" id="CHEBI:15378"/>
        <dbReference type="ChEBI" id="CHEBI:57783"/>
        <dbReference type="ChEBI" id="CHEBI:58349"/>
        <dbReference type="ChEBI" id="CHEBI:133374"/>
        <dbReference type="ChEBI" id="CHEBI:133409"/>
    </reaction>
    <physiologicalReaction direction="right-to-left" evidence="6">
        <dbReference type="Rhea" id="RHEA:50590"/>
    </physiologicalReaction>
</comment>
<comment type="similarity">
    <text evidence="1">Belongs to the NADP-dependent oxidoreductase L4BD family.</text>
</comment>
<dbReference type="WBParaSite" id="DME_0000089701-mRNA-1">
    <property type="protein sequence ID" value="DME_0000089701-mRNA-1"/>
    <property type="gene ID" value="DME_0000089701"/>
</dbReference>
<reference evidence="12" key="1">
    <citation type="submission" date="2017-02" db="UniProtKB">
        <authorList>
            <consortium name="WormBaseParasite"/>
        </authorList>
    </citation>
    <scope>IDENTIFICATION</scope>
</reference>
<evidence type="ECO:0000256" key="2">
    <source>
        <dbReference type="ARBA" id="ARBA00011981"/>
    </source>
</evidence>
<evidence type="ECO:0000313" key="9">
    <source>
        <dbReference type="EMBL" id="VDN55284.1"/>
    </source>
</evidence>
<dbReference type="PANTHER" id="PTHR43205">
    <property type="entry name" value="PROSTAGLANDIN REDUCTASE"/>
    <property type="match status" value="1"/>
</dbReference>
<proteinExistence type="inferred from homology"/>
<reference evidence="9 11" key="2">
    <citation type="submission" date="2018-11" db="EMBL/GenBank/DDBJ databases">
        <authorList>
            <consortium name="Pathogen Informatics"/>
        </authorList>
    </citation>
    <scope>NUCLEOTIDE SEQUENCE [LARGE SCALE GENOMIC DNA]</scope>
</reference>
<keyword evidence="3" id="KW-0560">Oxidoreductase</keyword>
<dbReference type="STRING" id="318479.A0A0N4U2J0"/>